<dbReference type="Gene3D" id="1.10.1660.10">
    <property type="match status" value="1"/>
</dbReference>
<reference evidence="3 4" key="1">
    <citation type="submission" date="2020-08" db="EMBL/GenBank/DDBJ databases">
        <title>Sequencing the genomes of 1000 actinobacteria strains.</title>
        <authorList>
            <person name="Klenk H.-P."/>
        </authorList>
    </citation>
    <scope>NUCLEOTIDE SEQUENCE [LARGE SCALE GENOMIC DNA]</scope>
    <source>
        <strain evidence="3 4">DSM 17294</strain>
    </source>
</reference>
<proteinExistence type="predicted"/>
<name>A0A841DJP3_9ACTN</name>
<accession>A0A841DJP3</accession>
<dbReference type="Proteomes" id="UP000558997">
    <property type="component" value="Unassembled WGS sequence"/>
</dbReference>
<dbReference type="InterPro" id="IPR047057">
    <property type="entry name" value="MerR_fam"/>
</dbReference>
<dbReference type="AlphaFoldDB" id="A0A841DJP3"/>
<dbReference type="PANTHER" id="PTHR30204">
    <property type="entry name" value="REDOX-CYCLING DRUG-SENSING TRANSCRIPTIONAL ACTIVATOR SOXR"/>
    <property type="match status" value="1"/>
</dbReference>
<dbReference type="InterPro" id="IPR000551">
    <property type="entry name" value="MerR-type_HTH_dom"/>
</dbReference>
<dbReference type="SUPFAM" id="SSF46955">
    <property type="entry name" value="Putative DNA-binding domain"/>
    <property type="match status" value="1"/>
</dbReference>
<dbReference type="PANTHER" id="PTHR30204:SF93">
    <property type="entry name" value="HTH MERR-TYPE DOMAIN-CONTAINING PROTEIN"/>
    <property type="match status" value="1"/>
</dbReference>
<keyword evidence="4" id="KW-1185">Reference proteome</keyword>
<dbReference type="PROSITE" id="PS50937">
    <property type="entry name" value="HTH_MERR_2"/>
    <property type="match status" value="1"/>
</dbReference>
<sequence>MRPCPKGKVNNGPVLTIGQLARYVGVSTKTVRVYHAKGLLPEPERDASGYRRYPAQAVVDLLRIRTLADAGVPLARIRDLDKTPGNLSTALDQIDADLAARIKQLRATRTRLRELARGELRFLPPEVDAHLDGLPALGFSDRWIAMERELWIVLYATQPDLADTFFRDQTQTLTDPALRMLYLASDRAHDLDPTDPELDALADQIVAASIKRYGTEPPGMSSADPTIHQLLQATVNASSPAWQRLDTLIRARLGHHGMTGL</sequence>
<comment type="caution">
    <text evidence="3">The sequence shown here is derived from an EMBL/GenBank/DDBJ whole genome shotgun (WGS) entry which is preliminary data.</text>
</comment>
<dbReference type="CDD" id="cd00592">
    <property type="entry name" value="HTH_MerR-like"/>
    <property type="match status" value="1"/>
</dbReference>
<organism evidence="3 4">
    <name type="scientific">Kribbella solani</name>
    <dbReference type="NCBI Taxonomy" id="236067"/>
    <lineage>
        <taxon>Bacteria</taxon>
        <taxon>Bacillati</taxon>
        <taxon>Actinomycetota</taxon>
        <taxon>Actinomycetes</taxon>
        <taxon>Propionibacteriales</taxon>
        <taxon>Kribbellaceae</taxon>
        <taxon>Kribbella</taxon>
    </lineage>
</organism>
<dbReference type="InterPro" id="IPR009061">
    <property type="entry name" value="DNA-bd_dom_put_sf"/>
</dbReference>
<gene>
    <name evidence="3" type="ORF">HDA44_000327</name>
</gene>
<protein>
    <submittedName>
        <fullName evidence="3">DNA-binding transcriptional MerR regulator</fullName>
    </submittedName>
</protein>
<dbReference type="SMART" id="SM00422">
    <property type="entry name" value="HTH_MERR"/>
    <property type="match status" value="1"/>
</dbReference>
<dbReference type="EMBL" id="JACHNF010000001">
    <property type="protein sequence ID" value="MBB5976986.1"/>
    <property type="molecule type" value="Genomic_DNA"/>
</dbReference>
<dbReference type="GO" id="GO:0003700">
    <property type="term" value="F:DNA-binding transcription factor activity"/>
    <property type="evidence" value="ECO:0007669"/>
    <property type="project" value="InterPro"/>
</dbReference>
<dbReference type="Pfam" id="PF13411">
    <property type="entry name" value="MerR_1"/>
    <property type="match status" value="1"/>
</dbReference>
<evidence type="ECO:0000256" key="1">
    <source>
        <dbReference type="ARBA" id="ARBA00023125"/>
    </source>
</evidence>
<dbReference type="PRINTS" id="PR00040">
    <property type="entry name" value="HTHMERR"/>
</dbReference>
<evidence type="ECO:0000313" key="4">
    <source>
        <dbReference type="Proteomes" id="UP000558997"/>
    </source>
</evidence>
<dbReference type="RefSeq" id="WP_202887059.1">
    <property type="nucleotide sequence ID" value="NZ_BAAAVN010000005.1"/>
</dbReference>
<feature type="domain" description="HTH merR-type" evidence="2">
    <location>
        <begin position="14"/>
        <end position="83"/>
    </location>
</feature>
<dbReference type="GO" id="GO:0003677">
    <property type="term" value="F:DNA binding"/>
    <property type="evidence" value="ECO:0007669"/>
    <property type="project" value="UniProtKB-KW"/>
</dbReference>
<evidence type="ECO:0000259" key="2">
    <source>
        <dbReference type="PROSITE" id="PS50937"/>
    </source>
</evidence>
<evidence type="ECO:0000313" key="3">
    <source>
        <dbReference type="EMBL" id="MBB5976986.1"/>
    </source>
</evidence>
<keyword evidence="1 3" id="KW-0238">DNA-binding</keyword>